<evidence type="ECO:0000256" key="2">
    <source>
        <dbReference type="SAM" id="SignalP"/>
    </source>
</evidence>
<comment type="caution">
    <text evidence="3">The sequence shown here is derived from an EMBL/GenBank/DDBJ whole genome shotgun (WGS) entry which is preliminary data.</text>
</comment>
<reference evidence="3" key="2">
    <citation type="submission" date="2023-05" db="EMBL/GenBank/DDBJ databases">
        <authorList>
            <person name="Fouks B."/>
        </authorList>
    </citation>
    <scope>NUCLEOTIDE SEQUENCE</scope>
    <source>
        <strain evidence="3">Stay&amp;Tobe</strain>
        <tissue evidence="3">Testes</tissue>
    </source>
</reference>
<keyword evidence="4" id="KW-1185">Reference proteome</keyword>
<feature type="signal peptide" evidence="2">
    <location>
        <begin position="1"/>
        <end position="20"/>
    </location>
</feature>
<accession>A0AAD8A680</accession>
<proteinExistence type="predicted"/>
<evidence type="ECO:0000313" key="3">
    <source>
        <dbReference type="EMBL" id="KAJ9592163.1"/>
    </source>
</evidence>
<keyword evidence="2" id="KW-0732">Signal</keyword>
<dbReference type="Proteomes" id="UP001233999">
    <property type="component" value="Unassembled WGS sequence"/>
</dbReference>
<feature type="region of interest" description="Disordered" evidence="1">
    <location>
        <begin position="414"/>
        <end position="438"/>
    </location>
</feature>
<dbReference type="EMBL" id="JASPKZ010003844">
    <property type="protein sequence ID" value="KAJ9592163.1"/>
    <property type="molecule type" value="Genomic_DNA"/>
</dbReference>
<dbReference type="AlphaFoldDB" id="A0AAD8A680"/>
<feature type="chain" id="PRO_5042185095" evidence="2">
    <location>
        <begin position="21"/>
        <end position="462"/>
    </location>
</feature>
<evidence type="ECO:0000313" key="4">
    <source>
        <dbReference type="Proteomes" id="UP001233999"/>
    </source>
</evidence>
<sequence length="462" mass="53505">MGSWKAALSCLVVLVSLALAQDEQPNDSLRTAIEAVSRRQRDLAAAGPNYYTGSLSQYRYQDSDTEPVDGLAFLATPREFTGDGQPENIGYGYQKTIASPSGMFSPQAPLDGEGPINSEHATKNKMMEKMLVEYLEDELKGEPEEEDEDDDVFYHKRSAFRERADEQRRRLQSMKKREFRSFGPSAFRERTHTSSLVDDVEEKKRKILADALVRKMEEQEEEERRDRERGRVDDDDNEEEYLDVLRNVWDKYRKDNPHILDIEDISEGDVGEILNYLGNTGLLDDEDVEGIKQEANKRNYDFNTHNMAMGGFGGHGFKKRWNQRLDGDENQKGSFLYSLKFVSPAINREAIESLKDDDDLELPDERDEDVLRLTSNVRREPDPWFPAFERGEAPEELFGNPSEEEYQRLVLAQQNEHQVPSRKRMSSLRSHYRESSPPDVFLTPEKKYLYDTAIMKKRIPRY</sequence>
<evidence type="ECO:0000256" key="1">
    <source>
        <dbReference type="SAM" id="MobiDB-lite"/>
    </source>
</evidence>
<reference evidence="3" key="1">
    <citation type="journal article" date="2023" name="IScience">
        <title>Live-bearing cockroach genome reveals convergent evolutionary mechanisms linked to viviparity in insects and beyond.</title>
        <authorList>
            <person name="Fouks B."/>
            <person name="Harrison M.C."/>
            <person name="Mikhailova A.A."/>
            <person name="Marchal E."/>
            <person name="English S."/>
            <person name="Carruthers M."/>
            <person name="Jennings E.C."/>
            <person name="Chiamaka E.L."/>
            <person name="Frigard R.A."/>
            <person name="Pippel M."/>
            <person name="Attardo G.M."/>
            <person name="Benoit J.B."/>
            <person name="Bornberg-Bauer E."/>
            <person name="Tobe S.S."/>
        </authorList>
    </citation>
    <scope>NUCLEOTIDE SEQUENCE</scope>
    <source>
        <strain evidence="3">Stay&amp;Tobe</strain>
    </source>
</reference>
<gene>
    <name evidence="3" type="ORF">L9F63_001279</name>
</gene>
<protein>
    <submittedName>
        <fullName evidence="3">Uncharacterized protein</fullName>
    </submittedName>
</protein>
<name>A0AAD8A680_DIPPU</name>
<organism evidence="3 4">
    <name type="scientific">Diploptera punctata</name>
    <name type="common">Pacific beetle cockroach</name>
    <dbReference type="NCBI Taxonomy" id="6984"/>
    <lineage>
        <taxon>Eukaryota</taxon>
        <taxon>Metazoa</taxon>
        <taxon>Ecdysozoa</taxon>
        <taxon>Arthropoda</taxon>
        <taxon>Hexapoda</taxon>
        <taxon>Insecta</taxon>
        <taxon>Pterygota</taxon>
        <taxon>Neoptera</taxon>
        <taxon>Polyneoptera</taxon>
        <taxon>Dictyoptera</taxon>
        <taxon>Blattodea</taxon>
        <taxon>Blaberoidea</taxon>
        <taxon>Blaberidae</taxon>
        <taxon>Diplopterinae</taxon>
        <taxon>Diploptera</taxon>
    </lineage>
</organism>